<sequence>TLLVTDPPRNFPETRAEPVFVPTSSRCRAHKLKLETFYQNFAESPLLKSNPNKNLLNLQHTKLSSIKTMHMIKTKSTHR</sequence>
<accession>A0A5H2XTS1</accession>
<dbReference type="EMBL" id="AP021773">
    <property type="protein sequence ID" value="BBN70122.1"/>
    <property type="molecule type" value="Genomic_DNA"/>
</dbReference>
<reference evidence="1" key="1">
    <citation type="journal article" date="2019" name="Science">
        <title>Mutation of a bHLH transcription factor allowed almond domestication.</title>
        <authorList>
            <person name="Sanchez-Perez R."/>
            <person name="Pavan S."/>
            <person name="Mazzeo R."/>
            <person name="Moldovan C."/>
            <person name="Aiese Cigliano R."/>
            <person name="Del Cueto J."/>
            <person name="Ricciardi F."/>
            <person name="Lotti C."/>
            <person name="Ricciardi L."/>
            <person name="Dicenta F."/>
            <person name="Lopez-Marques R.L."/>
            <person name="Lindberg Moller B."/>
        </authorList>
    </citation>
    <scope>NUCLEOTIDE SEQUENCE</scope>
</reference>
<feature type="non-terminal residue" evidence="1">
    <location>
        <position position="79"/>
    </location>
</feature>
<evidence type="ECO:0000313" key="1">
    <source>
        <dbReference type="EMBL" id="BBN70122.1"/>
    </source>
</evidence>
<gene>
    <name evidence="1" type="ORF">Prudu_1436S001600</name>
</gene>
<protein>
    <submittedName>
        <fullName evidence="1">Uncharacterized protein</fullName>
    </submittedName>
</protein>
<organism evidence="1">
    <name type="scientific">Prunus dulcis</name>
    <name type="common">Almond</name>
    <name type="synonym">Amygdalus dulcis</name>
    <dbReference type="NCBI Taxonomy" id="3755"/>
    <lineage>
        <taxon>Eukaryota</taxon>
        <taxon>Viridiplantae</taxon>
        <taxon>Streptophyta</taxon>
        <taxon>Embryophyta</taxon>
        <taxon>Tracheophyta</taxon>
        <taxon>Spermatophyta</taxon>
        <taxon>Magnoliopsida</taxon>
        <taxon>eudicotyledons</taxon>
        <taxon>Gunneridae</taxon>
        <taxon>Pentapetalae</taxon>
        <taxon>rosids</taxon>
        <taxon>fabids</taxon>
        <taxon>Rosales</taxon>
        <taxon>Rosaceae</taxon>
        <taxon>Amygdaloideae</taxon>
        <taxon>Amygdaleae</taxon>
        <taxon>Prunus</taxon>
    </lineage>
</organism>
<feature type="non-terminal residue" evidence="1">
    <location>
        <position position="1"/>
    </location>
</feature>
<dbReference type="AlphaFoldDB" id="A0A5H2XTS1"/>
<proteinExistence type="predicted"/>
<name>A0A5H2XTS1_PRUDU</name>